<dbReference type="InterPro" id="IPR003607">
    <property type="entry name" value="HD/PDEase_dom"/>
</dbReference>
<evidence type="ECO:0000259" key="4">
    <source>
        <dbReference type="PROSITE" id="PS50887"/>
    </source>
</evidence>
<dbReference type="SMART" id="SM00267">
    <property type="entry name" value="GGDEF"/>
    <property type="match status" value="1"/>
</dbReference>
<dbReference type="NCBIfam" id="TIGR00229">
    <property type="entry name" value="sensory_box"/>
    <property type="match status" value="1"/>
</dbReference>
<keyword evidence="8" id="KW-1185">Reference proteome</keyword>
<dbReference type="InterPro" id="IPR013767">
    <property type="entry name" value="PAS_fold"/>
</dbReference>
<dbReference type="NCBIfam" id="TIGR00254">
    <property type="entry name" value="GGDEF"/>
    <property type="match status" value="1"/>
</dbReference>
<dbReference type="InterPro" id="IPR050469">
    <property type="entry name" value="Diguanylate_Cyclase"/>
</dbReference>
<dbReference type="PROSITE" id="PS51832">
    <property type="entry name" value="HD_GYP"/>
    <property type="match status" value="1"/>
</dbReference>
<comment type="caution">
    <text evidence="7">The sequence shown here is derived from an EMBL/GenBank/DDBJ whole genome shotgun (WGS) entry which is preliminary data.</text>
</comment>
<evidence type="ECO:0000259" key="6">
    <source>
        <dbReference type="PROSITE" id="PS51832"/>
    </source>
</evidence>
<feature type="domain" description="HD" evidence="5">
    <location>
        <begin position="88"/>
        <end position="210"/>
    </location>
</feature>
<evidence type="ECO:0000256" key="1">
    <source>
        <dbReference type="ARBA" id="ARBA00012528"/>
    </source>
</evidence>
<dbReference type="PROSITE" id="PS50887">
    <property type="entry name" value="GGDEF"/>
    <property type="match status" value="1"/>
</dbReference>
<dbReference type="Pfam" id="PF00989">
    <property type="entry name" value="PAS"/>
    <property type="match status" value="1"/>
</dbReference>
<gene>
    <name evidence="7" type="primary">ydaM</name>
    <name evidence="7" type="ORF">Q31b_42220</name>
</gene>
<dbReference type="CDD" id="cd00130">
    <property type="entry name" value="PAS"/>
    <property type="match status" value="1"/>
</dbReference>
<dbReference type="InterPro" id="IPR006674">
    <property type="entry name" value="HD_domain"/>
</dbReference>
<protein>
    <recommendedName>
        <fullName evidence="1">diguanylate cyclase</fullName>
        <ecNumber evidence="1">2.7.7.65</ecNumber>
    </recommendedName>
</protein>
<dbReference type="SUPFAM" id="SSF55073">
    <property type="entry name" value="Nucleotide cyclase"/>
    <property type="match status" value="1"/>
</dbReference>
<dbReference type="PROSITE" id="PS51831">
    <property type="entry name" value="HD"/>
    <property type="match status" value="1"/>
</dbReference>
<dbReference type="SMART" id="SM00091">
    <property type="entry name" value="PAS"/>
    <property type="match status" value="1"/>
</dbReference>
<feature type="domain" description="GGDEF" evidence="4">
    <location>
        <begin position="474"/>
        <end position="605"/>
    </location>
</feature>
<dbReference type="InterPro" id="IPR037522">
    <property type="entry name" value="HD_GYP_dom"/>
</dbReference>
<dbReference type="EMBL" id="SJPY01000006">
    <property type="protein sequence ID" value="TWU39138.1"/>
    <property type="molecule type" value="Genomic_DNA"/>
</dbReference>
<dbReference type="GO" id="GO:0043709">
    <property type="term" value="P:cell adhesion involved in single-species biofilm formation"/>
    <property type="evidence" value="ECO:0007669"/>
    <property type="project" value="TreeGrafter"/>
</dbReference>
<reference evidence="7 8" key="1">
    <citation type="submission" date="2019-02" db="EMBL/GenBank/DDBJ databases">
        <title>Deep-cultivation of Planctomycetes and their phenomic and genomic characterization uncovers novel biology.</title>
        <authorList>
            <person name="Wiegand S."/>
            <person name="Jogler M."/>
            <person name="Boedeker C."/>
            <person name="Pinto D."/>
            <person name="Vollmers J."/>
            <person name="Rivas-Marin E."/>
            <person name="Kohn T."/>
            <person name="Peeters S.H."/>
            <person name="Heuer A."/>
            <person name="Rast P."/>
            <person name="Oberbeckmann S."/>
            <person name="Bunk B."/>
            <person name="Jeske O."/>
            <person name="Meyerdierks A."/>
            <person name="Storesund J.E."/>
            <person name="Kallscheuer N."/>
            <person name="Luecker S."/>
            <person name="Lage O.M."/>
            <person name="Pohl T."/>
            <person name="Merkel B.J."/>
            <person name="Hornburger P."/>
            <person name="Mueller R.-W."/>
            <person name="Bruemmer F."/>
            <person name="Labrenz M."/>
            <person name="Spormann A.M."/>
            <person name="Op Den Camp H."/>
            <person name="Overmann J."/>
            <person name="Amann R."/>
            <person name="Jetten M.S.M."/>
            <person name="Mascher T."/>
            <person name="Medema M.H."/>
            <person name="Devos D.P."/>
            <person name="Kaster A.-K."/>
            <person name="Ovreas L."/>
            <person name="Rohde M."/>
            <person name="Galperin M.Y."/>
            <person name="Jogler C."/>
        </authorList>
    </citation>
    <scope>NUCLEOTIDE SEQUENCE [LARGE SCALE GENOMIC DNA]</scope>
    <source>
        <strain evidence="7 8">Q31b</strain>
    </source>
</reference>
<keyword evidence="7" id="KW-0548">Nucleotidyltransferase</keyword>
<dbReference type="AlphaFoldDB" id="A0A5C6DQV6"/>
<accession>A0A5C6DQV6</accession>
<dbReference type="SUPFAM" id="SSF55785">
    <property type="entry name" value="PYP-like sensor domain (PAS domain)"/>
    <property type="match status" value="1"/>
</dbReference>
<dbReference type="PANTHER" id="PTHR45138:SF9">
    <property type="entry name" value="DIGUANYLATE CYCLASE DGCM-RELATED"/>
    <property type="match status" value="1"/>
</dbReference>
<evidence type="ECO:0000313" key="7">
    <source>
        <dbReference type="EMBL" id="TWU39138.1"/>
    </source>
</evidence>
<dbReference type="GO" id="GO:1902201">
    <property type="term" value="P:negative regulation of bacterial-type flagellum-dependent cell motility"/>
    <property type="evidence" value="ECO:0007669"/>
    <property type="project" value="TreeGrafter"/>
</dbReference>
<proteinExistence type="predicted"/>
<organism evidence="7 8">
    <name type="scientific">Novipirellula aureliae</name>
    <dbReference type="NCBI Taxonomy" id="2527966"/>
    <lineage>
        <taxon>Bacteria</taxon>
        <taxon>Pseudomonadati</taxon>
        <taxon>Planctomycetota</taxon>
        <taxon>Planctomycetia</taxon>
        <taxon>Pirellulales</taxon>
        <taxon>Pirellulaceae</taxon>
        <taxon>Novipirellula</taxon>
    </lineage>
</organism>
<dbReference type="GO" id="GO:0006355">
    <property type="term" value="P:regulation of DNA-templated transcription"/>
    <property type="evidence" value="ECO:0007669"/>
    <property type="project" value="InterPro"/>
</dbReference>
<comment type="catalytic activity">
    <reaction evidence="2">
        <text>2 GTP = 3',3'-c-di-GMP + 2 diphosphate</text>
        <dbReference type="Rhea" id="RHEA:24898"/>
        <dbReference type="ChEBI" id="CHEBI:33019"/>
        <dbReference type="ChEBI" id="CHEBI:37565"/>
        <dbReference type="ChEBI" id="CHEBI:58805"/>
        <dbReference type="EC" id="2.7.7.65"/>
    </reaction>
</comment>
<dbReference type="Proteomes" id="UP000315471">
    <property type="component" value="Unassembled WGS sequence"/>
</dbReference>
<dbReference type="PANTHER" id="PTHR45138">
    <property type="entry name" value="REGULATORY COMPONENTS OF SENSORY TRANSDUCTION SYSTEM"/>
    <property type="match status" value="1"/>
</dbReference>
<dbReference type="InterPro" id="IPR029787">
    <property type="entry name" value="Nucleotide_cyclase"/>
</dbReference>
<keyword evidence="7" id="KW-0808">Transferase</keyword>
<dbReference type="InterPro" id="IPR035965">
    <property type="entry name" value="PAS-like_dom_sf"/>
</dbReference>
<dbReference type="Gene3D" id="1.10.3210.10">
    <property type="entry name" value="Hypothetical protein af1432"/>
    <property type="match status" value="1"/>
</dbReference>
<dbReference type="GO" id="GO:0005886">
    <property type="term" value="C:plasma membrane"/>
    <property type="evidence" value="ECO:0007669"/>
    <property type="project" value="TreeGrafter"/>
</dbReference>
<dbReference type="Pfam" id="PF13487">
    <property type="entry name" value="HD_5"/>
    <property type="match status" value="1"/>
</dbReference>
<dbReference type="SMART" id="SM00471">
    <property type="entry name" value="HDc"/>
    <property type="match status" value="1"/>
</dbReference>
<dbReference type="FunFam" id="3.30.70.270:FF:000001">
    <property type="entry name" value="Diguanylate cyclase domain protein"/>
    <property type="match status" value="1"/>
</dbReference>
<evidence type="ECO:0000259" key="5">
    <source>
        <dbReference type="PROSITE" id="PS51831"/>
    </source>
</evidence>
<dbReference type="SUPFAM" id="SSF109604">
    <property type="entry name" value="HD-domain/PDEase-like"/>
    <property type="match status" value="1"/>
</dbReference>
<dbReference type="InterPro" id="IPR043128">
    <property type="entry name" value="Rev_trsase/Diguanyl_cyclase"/>
</dbReference>
<feature type="domain" description="PAS" evidence="3">
    <location>
        <begin position="301"/>
        <end position="376"/>
    </location>
</feature>
<name>A0A5C6DQV6_9BACT</name>
<dbReference type="Gene3D" id="3.30.450.20">
    <property type="entry name" value="PAS domain"/>
    <property type="match status" value="1"/>
</dbReference>
<dbReference type="PROSITE" id="PS50112">
    <property type="entry name" value="PAS"/>
    <property type="match status" value="1"/>
</dbReference>
<dbReference type="GO" id="GO:0052621">
    <property type="term" value="F:diguanylate cyclase activity"/>
    <property type="evidence" value="ECO:0007669"/>
    <property type="project" value="UniProtKB-EC"/>
</dbReference>
<dbReference type="CDD" id="cd01949">
    <property type="entry name" value="GGDEF"/>
    <property type="match status" value="1"/>
</dbReference>
<dbReference type="InterPro" id="IPR000014">
    <property type="entry name" value="PAS"/>
</dbReference>
<dbReference type="OrthoDB" id="9759601at2"/>
<dbReference type="InterPro" id="IPR000160">
    <property type="entry name" value="GGDEF_dom"/>
</dbReference>
<sequence length="757" mass="82293">MIDTTPITGPSTGASIPVCPTEGQLIPGNTSKLEALLAGLQDAAPTADENPKRHSQAADLKFENRLAMVRLGVATSLYFCLRAKHIPTAAHSLRVALSCSSWAHRLGLDEPARDRIEVAALLHDLGKVGIPDRILRKPGKLTVEEQLTMDCCPRLGCEILRGCTTDHELLDIVFHANTWFDSRRVEEGPRGDALPIGSRMLAIADAFDAMTTDHVYRNAMSRELAIKELANGAGSQFDPELVIDFSRMLEDRPELLQGVVTERWLNQLNESSTSGLWTSTFNRSSEGVAMSHRMGSLRNSDSPFFNALVGKMKDGVAFTDAEGTILRWNDAMQRLTSIAAEAIVGKTWNDESIRLREQEDARSDAGCVIEQCLQSGASVCRAMVLEKPGGSPIPVYVQVSPVSASAHELSRASSRGSCGTLIVIRDLSDQASLEQKVESLHHQTTRDPLTGIGNRAHFDETLAAATALTASGGPTFSMIICDIDHFKRVNDVHGHPAGDEALIRFASILESHSREGDLVARYGGEEFLLIANHCDNATATKLAEKIRTALERTPLPSLGNESVTASFGVTEYQAGDSPETILARADRALLKAKDNGRNRVIQLGAGNRPVEQTAAPKRTWFGLLARAEGKQNCEFDILTPVPAALAIEKLRGFIADHDAEIIRVTENQLSLKVNAVCSEGGRRKVDHHITLEANLTLSEQVRGDASGAPGRKWQGTKVHLAVRPLRSRDRRSRALSPCVSQLTASLKSYLMGEMIND</sequence>
<evidence type="ECO:0000256" key="2">
    <source>
        <dbReference type="ARBA" id="ARBA00034247"/>
    </source>
</evidence>
<evidence type="ECO:0000259" key="3">
    <source>
        <dbReference type="PROSITE" id="PS50112"/>
    </source>
</evidence>
<dbReference type="Gene3D" id="3.30.70.270">
    <property type="match status" value="1"/>
</dbReference>
<feature type="domain" description="HD-GYP" evidence="6">
    <location>
        <begin position="66"/>
        <end position="261"/>
    </location>
</feature>
<dbReference type="RefSeq" id="WP_146601382.1">
    <property type="nucleotide sequence ID" value="NZ_SJPY01000006.1"/>
</dbReference>
<dbReference type="CDD" id="cd00077">
    <property type="entry name" value="HDc"/>
    <property type="match status" value="1"/>
</dbReference>
<evidence type="ECO:0000313" key="8">
    <source>
        <dbReference type="Proteomes" id="UP000315471"/>
    </source>
</evidence>
<dbReference type="Pfam" id="PF00990">
    <property type="entry name" value="GGDEF"/>
    <property type="match status" value="1"/>
</dbReference>
<dbReference type="EC" id="2.7.7.65" evidence="1"/>